<gene>
    <name evidence="4" type="ORF">QYM36_005479</name>
</gene>
<sequence>MSIPDALASAGDFIHRSQVNYVNLVTALENLSVKGPIGRNVPDLLILKAISQSTLLCLEQCHLLLQAQAKKSTRKKKSQPSRFIRPKWCVLAGSAGTHTVCVCSIHQNAVEIEESYKDLIKMLVCNVENSECMLCHCDNCPSNDALIECLTAKLSEDYDLEEEIIISQWVNTDRTEMVKQSISIEGFISLLSKSVENLIPHSYITKSQSITFKKLKEDPPLNTAVVVIDFSENYSYTIQNEIQSYHWNRGGCTIHPVGLYLNKDDTVLISNHYDELFSDTYPMKLIDGVIYEVTGRLVTRKVGDVQLIGSNPSAEDVDEGTEEAVESGCDIVLNHRLQESYAFGDKKGYTLYLKEYMKRIVDKLQETNPSEVDTFKTNINKYMKDVLGRFKDLQFFTGESTDIDGMVALLEYRDLNGESRPVMMFFKHGLIEEKC</sequence>
<dbReference type="GO" id="GO:0005509">
    <property type="term" value="F:calcium ion binding"/>
    <property type="evidence" value="ECO:0007669"/>
    <property type="project" value="TreeGrafter"/>
</dbReference>
<dbReference type="Proteomes" id="UP001187531">
    <property type="component" value="Unassembled WGS sequence"/>
</dbReference>
<dbReference type="InterPro" id="IPR034737">
    <property type="entry name" value="TCTP"/>
</dbReference>
<dbReference type="FunFam" id="2.170.150.10:FF:000002">
    <property type="entry name" value="Translationally-controlled tumor protein homolog"/>
    <property type="match status" value="1"/>
</dbReference>
<dbReference type="PROSITE" id="PS51797">
    <property type="entry name" value="TCTP_3"/>
    <property type="match status" value="1"/>
</dbReference>
<evidence type="ECO:0000256" key="1">
    <source>
        <dbReference type="ARBA" id="ARBA00014759"/>
    </source>
</evidence>
<name>A0AA88HYE3_ARTSF</name>
<dbReference type="PROSITE" id="PS01003">
    <property type="entry name" value="TCTP_2"/>
    <property type="match status" value="1"/>
</dbReference>
<dbReference type="AlphaFoldDB" id="A0AA88HYE3"/>
<dbReference type="InterPro" id="IPR018103">
    <property type="entry name" value="Translation_control_tumour_CS"/>
</dbReference>
<evidence type="ECO:0000313" key="4">
    <source>
        <dbReference type="EMBL" id="KAK2718175.1"/>
    </source>
</evidence>
<dbReference type="SUPFAM" id="SSF51316">
    <property type="entry name" value="Mss4-like"/>
    <property type="match status" value="1"/>
</dbReference>
<accession>A0AA88HYE3</accession>
<organism evidence="4 5">
    <name type="scientific">Artemia franciscana</name>
    <name type="common">Brine shrimp</name>
    <name type="synonym">Artemia sanfranciscana</name>
    <dbReference type="NCBI Taxonomy" id="6661"/>
    <lineage>
        <taxon>Eukaryota</taxon>
        <taxon>Metazoa</taxon>
        <taxon>Ecdysozoa</taxon>
        <taxon>Arthropoda</taxon>
        <taxon>Crustacea</taxon>
        <taxon>Branchiopoda</taxon>
        <taxon>Anostraca</taxon>
        <taxon>Artemiidae</taxon>
        <taxon>Artemia</taxon>
    </lineage>
</organism>
<dbReference type="PRINTS" id="PR01653">
    <property type="entry name" value="TCTPROTEIN"/>
</dbReference>
<keyword evidence="5" id="KW-1185">Reference proteome</keyword>
<dbReference type="GO" id="GO:0005737">
    <property type="term" value="C:cytoplasm"/>
    <property type="evidence" value="ECO:0007669"/>
    <property type="project" value="TreeGrafter"/>
</dbReference>
<proteinExistence type="inferred from homology"/>
<dbReference type="InterPro" id="IPR011323">
    <property type="entry name" value="Mss4/transl-control_tumour"/>
</dbReference>
<dbReference type="Gene3D" id="2.170.150.10">
    <property type="entry name" value="Metal Binding Protein, Guanine Nucleotide Exchange Factor, Chain A"/>
    <property type="match status" value="1"/>
</dbReference>
<comment type="caution">
    <text evidence="4">The sequence shown here is derived from an EMBL/GenBank/DDBJ whole genome shotgun (WGS) entry which is preliminary data.</text>
</comment>
<evidence type="ECO:0000256" key="2">
    <source>
        <dbReference type="PROSITE-ProRule" id="PRU01133"/>
    </source>
</evidence>
<dbReference type="PROSITE" id="PS01002">
    <property type="entry name" value="TCTP_1"/>
    <property type="match status" value="1"/>
</dbReference>
<protein>
    <recommendedName>
        <fullName evidence="1">Translationally-controlled tumor protein homolog</fullName>
    </recommendedName>
</protein>
<evidence type="ECO:0000259" key="3">
    <source>
        <dbReference type="PROSITE" id="PS51797"/>
    </source>
</evidence>
<feature type="domain" description="TCTP" evidence="3">
    <location>
        <begin position="259"/>
        <end position="435"/>
    </location>
</feature>
<dbReference type="EMBL" id="JAVRJZ010000009">
    <property type="protein sequence ID" value="KAK2718175.1"/>
    <property type="molecule type" value="Genomic_DNA"/>
</dbReference>
<dbReference type="PANTHER" id="PTHR11991">
    <property type="entry name" value="TRANSLATIONALLY CONTROLLED TUMOR PROTEIN-RELATED"/>
    <property type="match status" value="1"/>
</dbReference>
<dbReference type="InterPro" id="IPR011057">
    <property type="entry name" value="Mss4-like_sf"/>
</dbReference>
<dbReference type="Pfam" id="PF00838">
    <property type="entry name" value="TCTP"/>
    <property type="match status" value="1"/>
</dbReference>
<evidence type="ECO:0000313" key="5">
    <source>
        <dbReference type="Proteomes" id="UP001187531"/>
    </source>
</evidence>
<comment type="similarity">
    <text evidence="2">Belongs to the TCTP family.</text>
</comment>
<reference evidence="4" key="1">
    <citation type="submission" date="2023-07" db="EMBL/GenBank/DDBJ databases">
        <title>Chromosome-level genome assembly of Artemia franciscana.</title>
        <authorList>
            <person name="Jo E."/>
        </authorList>
    </citation>
    <scope>NUCLEOTIDE SEQUENCE</scope>
    <source>
        <tissue evidence="4">Whole body</tissue>
    </source>
</reference>
<dbReference type="PANTHER" id="PTHR11991:SF0">
    <property type="entry name" value="TRANSLATIONALLY-CONTROLLED TUMOR PROTEIN"/>
    <property type="match status" value="1"/>
</dbReference>
<dbReference type="InterPro" id="IPR018105">
    <property type="entry name" value="Translational_control_tumour_p"/>
</dbReference>